<name>A0A6J5GZU0_9BURK</name>
<organism evidence="1 2">
    <name type="scientific">Paraburkholderia caffeinitolerans</name>
    <dbReference type="NCBI Taxonomy" id="1723730"/>
    <lineage>
        <taxon>Bacteria</taxon>
        <taxon>Pseudomonadati</taxon>
        <taxon>Pseudomonadota</taxon>
        <taxon>Betaproteobacteria</taxon>
        <taxon>Burkholderiales</taxon>
        <taxon>Burkholderiaceae</taxon>
        <taxon>Paraburkholderia</taxon>
    </lineage>
</organism>
<sequence>MFATQLDPIYALFIELVSNSGNGGGNADMLGANGAQFASKTVWKGDGKERIDVENPNPGQRPGQIHYQDNQGKKYLYDPSTNSFPDAPNSVNKLLNDPNFNAAIQKKAQQVPRWKLMKINGPMRNLLRSTQASRVLAPSLSEIVRDGFEVRDGCSVLRALSKHANVPRARFTDCTGYECFVNSLHVEDYIAEMPFEQALLFVGEILNQWRLEQPVSCLVAILVADELSVVAKFHVKRHGEQWLGDDIERYEDPTMSLDSNDDIATLLKDKKRIKSK</sequence>
<reference evidence="1 2" key="1">
    <citation type="submission" date="2020-04" db="EMBL/GenBank/DDBJ databases">
        <authorList>
            <person name="De Canck E."/>
        </authorList>
    </citation>
    <scope>NUCLEOTIDE SEQUENCE [LARGE SCALE GENOMIC DNA]</scope>
    <source>
        <strain evidence="1 2">LMG 28688</strain>
    </source>
</reference>
<dbReference type="RefSeq" id="WP_377728910.1">
    <property type="nucleotide sequence ID" value="NZ_JBHSGE010000009.1"/>
</dbReference>
<proteinExistence type="predicted"/>
<protein>
    <submittedName>
        <fullName evidence="1">Uncharacterized protein</fullName>
    </submittedName>
</protein>
<evidence type="ECO:0000313" key="1">
    <source>
        <dbReference type="EMBL" id="CAB3809172.1"/>
    </source>
</evidence>
<dbReference type="EMBL" id="CADIKL010000065">
    <property type="protein sequence ID" value="CAB3809172.1"/>
    <property type="molecule type" value="Genomic_DNA"/>
</dbReference>
<accession>A0A6J5GZU0</accession>
<gene>
    <name evidence="1" type="ORF">LMG28688_06932</name>
</gene>
<evidence type="ECO:0000313" key="2">
    <source>
        <dbReference type="Proteomes" id="UP000494119"/>
    </source>
</evidence>
<keyword evidence="2" id="KW-1185">Reference proteome</keyword>
<dbReference type="AlphaFoldDB" id="A0A6J5GZU0"/>
<dbReference type="Proteomes" id="UP000494119">
    <property type="component" value="Unassembled WGS sequence"/>
</dbReference>